<evidence type="ECO:0000313" key="15">
    <source>
        <dbReference type="EMBL" id="TDL22668.1"/>
    </source>
</evidence>
<dbReference type="GO" id="GO:0000706">
    <property type="term" value="P:meiotic DNA double-strand break processing"/>
    <property type="evidence" value="ECO:0007669"/>
    <property type="project" value="TreeGrafter"/>
</dbReference>
<dbReference type="Pfam" id="PF21180">
    <property type="entry name" value="TOP6A-Spo11_Toprim"/>
    <property type="match status" value="1"/>
</dbReference>
<dbReference type="PRINTS" id="PR01550">
    <property type="entry name" value="TOP6AFAMILY"/>
</dbReference>
<keyword evidence="8 12" id="KW-0799">Topoisomerase</keyword>
<keyword evidence="9 12" id="KW-0238">DNA-binding</keyword>
<keyword evidence="7" id="KW-0460">Magnesium</keyword>
<gene>
    <name evidence="15" type="ORF">BD410DRAFT_212681</name>
</gene>
<dbReference type="GO" id="GO:0003677">
    <property type="term" value="F:DNA binding"/>
    <property type="evidence" value="ECO:0007669"/>
    <property type="project" value="UniProtKB-UniRule"/>
</dbReference>
<dbReference type="PRINTS" id="PR01551">
    <property type="entry name" value="SPO11HOMOLOG"/>
</dbReference>
<dbReference type="VEuPathDB" id="FungiDB:BD410DRAFT_212681"/>
<dbReference type="Proteomes" id="UP000294933">
    <property type="component" value="Unassembled WGS sequence"/>
</dbReference>
<proteinExistence type="inferred from homology"/>
<dbReference type="GO" id="GO:0003918">
    <property type="term" value="F:DNA topoisomerase type II (double strand cut, ATP-hydrolyzing) activity"/>
    <property type="evidence" value="ECO:0007669"/>
    <property type="project" value="UniProtKB-UniRule"/>
</dbReference>
<organism evidence="15 16">
    <name type="scientific">Rickenella mellea</name>
    <dbReference type="NCBI Taxonomy" id="50990"/>
    <lineage>
        <taxon>Eukaryota</taxon>
        <taxon>Fungi</taxon>
        <taxon>Dikarya</taxon>
        <taxon>Basidiomycota</taxon>
        <taxon>Agaricomycotina</taxon>
        <taxon>Agaricomycetes</taxon>
        <taxon>Hymenochaetales</taxon>
        <taxon>Rickenellaceae</taxon>
        <taxon>Rickenella</taxon>
    </lineage>
</organism>
<reference evidence="15 16" key="1">
    <citation type="submission" date="2018-06" db="EMBL/GenBank/DDBJ databases">
        <title>A transcriptomic atlas of mushroom development highlights an independent origin of complex multicellularity.</title>
        <authorList>
            <consortium name="DOE Joint Genome Institute"/>
            <person name="Krizsan K."/>
            <person name="Almasi E."/>
            <person name="Merenyi Z."/>
            <person name="Sahu N."/>
            <person name="Viragh M."/>
            <person name="Koszo T."/>
            <person name="Mondo S."/>
            <person name="Kiss B."/>
            <person name="Balint B."/>
            <person name="Kues U."/>
            <person name="Barry K."/>
            <person name="Hegedus J.C."/>
            <person name="Henrissat B."/>
            <person name="Johnson J."/>
            <person name="Lipzen A."/>
            <person name="Ohm R."/>
            <person name="Nagy I."/>
            <person name="Pangilinan J."/>
            <person name="Yan J."/>
            <person name="Xiong Y."/>
            <person name="Grigoriev I.V."/>
            <person name="Hibbett D.S."/>
            <person name="Nagy L.G."/>
        </authorList>
    </citation>
    <scope>NUCLEOTIDE SEQUENCE [LARGE SCALE GENOMIC DNA]</scope>
    <source>
        <strain evidence="15 16">SZMC22713</strain>
    </source>
</reference>
<evidence type="ECO:0000259" key="14">
    <source>
        <dbReference type="Pfam" id="PF21180"/>
    </source>
</evidence>
<dbReference type="InterPro" id="IPR034136">
    <property type="entry name" value="TOPRIM_Topo6A/Spo11"/>
</dbReference>
<comment type="catalytic activity">
    <reaction evidence="1 12">
        <text>ATP-dependent breakage, passage and rejoining of double-stranded DNA.</text>
        <dbReference type="EC" id="5.6.2.2"/>
    </reaction>
</comment>
<feature type="domain" description="Topoisomerase 6 subunit A/Spo11 TOPRIM" evidence="14">
    <location>
        <begin position="128"/>
        <end position="288"/>
    </location>
</feature>
<dbReference type="EMBL" id="ML170174">
    <property type="protein sequence ID" value="TDL22668.1"/>
    <property type="molecule type" value="Genomic_DNA"/>
</dbReference>
<evidence type="ECO:0000313" key="16">
    <source>
        <dbReference type="Proteomes" id="UP000294933"/>
    </source>
</evidence>
<dbReference type="PANTHER" id="PTHR10848">
    <property type="entry name" value="MEIOTIC RECOMBINATION PROTEIN SPO11"/>
    <property type="match status" value="1"/>
</dbReference>
<evidence type="ECO:0000256" key="11">
    <source>
        <dbReference type="ARBA" id="ARBA00023242"/>
    </source>
</evidence>
<evidence type="ECO:0000256" key="3">
    <source>
        <dbReference type="ARBA" id="ARBA00004123"/>
    </source>
</evidence>
<dbReference type="Pfam" id="PF04406">
    <property type="entry name" value="TP6A_N"/>
    <property type="match status" value="1"/>
</dbReference>
<dbReference type="GO" id="GO:0042138">
    <property type="term" value="P:meiotic DNA double-strand break formation"/>
    <property type="evidence" value="ECO:0007669"/>
    <property type="project" value="InterPro"/>
</dbReference>
<comment type="subcellular location">
    <subcellularLocation>
        <location evidence="3">Nucleus</location>
    </subcellularLocation>
</comment>
<evidence type="ECO:0000256" key="12">
    <source>
        <dbReference type="PROSITE-ProRule" id="PRU01385"/>
    </source>
</evidence>
<dbReference type="Gene3D" id="3.40.1360.10">
    <property type="match status" value="1"/>
</dbReference>
<keyword evidence="16" id="KW-1185">Reference proteome</keyword>
<dbReference type="InterPro" id="IPR002815">
    <property type="entry name" value="Spo11/TopoVI_A"/>
</dbReference>
<evidence type="ECO:0000256" key="5">
    <source>
        <dbReference type="ARBA" id="ARBA00012895"/>
    </source>
</evidence>
<evidence type="ECO:0000256" key="6">
    <source>
        <dbReference type="ARBA" id="ARBA00022723"/>
    </source>
</evidence>
<evidence type="ECO:0000256" key="8">
    <source>
        <dbReference type="ARBA" id="ARBA00023029"/>
    </source>
</evidence>
<dbReference type="EC" id="5.6.2.2" evidence="5"/>
<comment type="similarity">
    <text evidence="4 12">Belongs to the TOP6A family.</text>
</comment>
<dbReference type="PROSITE" id="PS52041">
    <property type="entry name" value="TOPO_IIB"/>
    <property type="match status" value="1"/>
</dbReference>
<evidence type="ECO:0000256" key="9">
    <source>
        <dbReference type="ARBA" id="ARBA00023125"/>
    </source>
</evidence>
<dbReference type="AlphaFoldDB" id="A0A4Y7Q634"/>
<dbReference type="GO" id="GO:0007131">
    <property type="term" value="P:reciprocal meiotic recombination"/>
    <property type="evidence" value="ECO:0007669"/>
    <property type="project" value="TreeGrafter"/>
</dbReference>
<name>A0A4Y7Q634_9AGAM</name>
<dbReference type="PANTHER" id="PTHR10848:SF0">
    <property type="entry name" value="MEIOTIC RECOMBINATION PROTEIN SPO11"/>
    <property type="match status" value="1"/>
</dbReference>
<comment type="cofactor">
    <cofactor evidence="2">
        <name>Mg(2+)</name>
        <dbReference type="ChEBI" id="CHEBI:18420"/>
    </cofactor>
</comment>
<feature type="active site" description="O-(5'-phospho-DNA)-tyrosine intermediate" evidence="12">
    <location>
        <position position="45"/>
    </location>
</feature>
<dbReference type="OrthoDB" id="5377392at2759"/>
<evidence type="ECO:0000256" key="10">
    <source>
        <dbReference type="ARBA" id="ARBA00023235"/>
    </source>
</evidence>
<feature type="domain" description="Spo11/DNA topoisomerase VI subunit A N-terminal" evidence="13">
    <location>
        <begin position="16"/>
        <end position="77"/>
    </location>
</feature>
<dbReference type="STRING" id="50990.A0A4Y7Q634"/>
<evidence type="ECO:0000256" key="4">
    <source>
        <dbReference type="ARBA" id="ARBA00006559"/>
    </source>
</evidence>
<evidence type="ECO:0000256" key="7">
    <source>
        <dbReference type="ARBA" id="ARBA00022842"/>
    </source>
</evidence>
<evidence type="ECO:0000256" key="2">
    <source>
        <dbReference type="ARBA" id="ARBA00001946"/>
    </source>
</evidence>
<keyword evidence="11" id="KW-0539">Nucleus</keyword>
<dbReference type="SUPFAM" id="SSF56726">
    <property type="entry name" value="DNA topoisomerase IV, alpha subunit"/>
    <property type="match status" value="1"/>
</dbReference>
<dbReference type="InterPro" id="IPR036078">
    <property type="entry name" value="Spo11/TopoVI_A_sf"/>
</dbReference>
<evidence type="ECO:0000256" key="1">
    <source>
        <dbReference type="ARBA" id="ARBA00000185"/>
    </source>
</evidence>
<dbReference type="GO" id="GO:0000228">
    <property type="term" value="C:nuclear chromosome"/>
    <property type="evidence" value="ECO:0007669"/>
    <property type="project" value="TreeGrafter"/>
</dbReference>
<dbReference type="InterPro" id="IPR013049">
    <property type="entry name" value="Spo11/TopoVI_A_N"/>
</dbReference>
<dbReference type="GO" id="GO:0005524">
    <property type="term" value="F:ATP binding"/>
    <property type="evidence" value="ECO:0007669"/>
    <property type="project" value="InterPro"/>
</dbReference>
<dbReference type="Gene3D" id="1.10.10.10">
    <property type="entry name" value="Winged helix-like DNA-binding domain superfamily/Winged helix DNA-binding domain"/>
    <property type="match status" value="1"/>
</dbReference>
<dbReference type="InterPro" id="IPR013048">
    <property type="entry name" value="Meiotic_Spo11"/>
</dbReference>
<dbReference type="GO" id="GO:0046872">
    <property type="term" value="F:metal ion binding"/>
    <property type="evidence" value="ECO:0007669"/>
    <property type="project" value="UniProtKB-KW"/>
</dbReference>
<protein>
    <recommendedName>
        <fullName evidence="5">DNA topoisomerase (ATP-hydrolyzing)</fullName>
        <ecNumber evidence="5">5.6.2.2</ecNumber>
    </recommendedName>
</protein>
<sequence>MRSVQFPRKSVGGSSKSLARLLKVIDISHGALLTETPVTKRDIYYHDVNLFKSQSVVDSLVDDLAATFSLARADLNIRASSKGLFCGAGLVLHMRGGGRVVGDDTKGTLVPVGEDIFRVELDENIAWILVVEKDAVFQTLCTLGLAMNVSLVGPGIIITGKGYPDLATRQLVKTLSDNLTASIPIMALVDADPYGIDIMSVYRYGSERMRHESDTLAAGRVQWIGVKTSELSGIGIEKESLIPISVHDHKKALSMLRSRPHMPAEWRKELQYMLQTRCKAEIEVISCTRTALEDKSRLEDMNSDRRIHPLVSYLIRKINETIASSS</sequence>
<dbReference type="InterPro" id="IPR036388">
    <property type="entry name" value="WH-like_DNA-bd_sf"/>
</dbReference>
<dbReference type="CDD" id="cd00223">
    <property type="entry name" value="TOPRIM_TopoIIB_SPO"/>
    <property type="match status" value="1"/>
</dbReference>
<keyword evidence="10 12" id="KW-0413">Isomerase</keyword>
<evidence type="ECO:0000259" key="13">
    <source>
        <dbReference type="Pfam" id="PF04406"/>
    </source>
</evidence>
<accession>A0A4Y7Q634</accession>
<keyword evidence="6" id="KW-0479">Metal-binding</keyword>